<evidence type="ECO:0000313" key="4">
    <source>
        <dbReference type="Proteomes" id="UP000266340"/>
    </source>
</evidence>
<organism evidence="3 4">
    <name type="scientific">Cohnella faecalis</name>
    <dbReference type="NCBI Taxonomy" id="2315694"/>
    <lineage>
        <taxon>Bacteria</taxon>
        <taxon>Bacillati</taxon>
        <taxon>Bacillota</taxon>
        <taxon>Bacilli</taxon>
        <taxon>Bacillales</taxon>
        <taxon>Paenibacillaceae</taxon>
        <taxon>Cohnella</taxon>
    </lineage>
</organism>
<dbReference type="GO" id="GO:0008641">
    <property type="term" value="F:ubiquitin-like modifier activating enzyme activity"/>
    <property type="evidence" value="ECO:0007669"/>
    <property type="project" value="InterPro"/>
</dbReference>
<comment type="caution">
    <text evidence="3">The sequence shown here is derived from an EMBL/GenBank/DDBJ whole genome shotgun (WGS) entry which is preliminary data.</text>
</comment>
<feature type="domain" description="THIF-type NAD/FAD binding fold" evidence="2">
    <location>
        <begin position="13"/>
        <end position="104"/>
    </location>
</feature>
<proteinExistence type="predicted"/>
<dbReference type="SUPFAM" id="SSF69572">
    <property type="entry name" value="Activating enzymes of the ubiquitin-like proteins"/>
    <property type="match status" value="1"/>
</dbReference>
<dbReference type="OrthoDB" id="9804286at2"/>
<dbReference type="Pfam" id="PF00899">
    <property type="entry name" value="ThiF"/>
    <property type="match status" value="1"/>
</dbReference>
<accession>A0A398CXK0</accession>
<reference evidence="3 4" key="1">
    <citation type="submission" date="2018-09" db="EMBL/GenBank/DDBJ databases">
        <title>Cohnella cavernae sp. nov., isolated from a karst cave.</title>
        <authorList>
            <person name="Zhu H."/>
        </authorList>
    </citation>
    <scope>NUCLEOTIDE SEQUENCE [LARGE SCALE GENOMIC DNA]</scope>
    <source>
        <strain evidence="3 4">K2E09-144</strain>
    </source>
</reference>
<evidence type="ECO:0000256" key="1">
    <source>
        <dbReference type="SAM" id="MobiDB-lite"/>
    </source>
</evidence>
<name>A0A398CXK0_9BACL</name>
<feature type="region of interest" description="Disordered" evidence="1">
    <location>
        <begin position="137"/>
        <end position="159"/>
    </location>
</feature>
<dbReference type="Gene3D" id="3.40.50.720">
    <property type="entry name" value="NAD(P)-binding Rossmann-like Domain"/>
    <property type="match status" value="1"/>
</dbReference>
<keyword evidence="4" id="KW-1185">Reference proteome</keyword>
<protein>
    <recommendedName>
        <fullName evidence="2">THIF-type NAD/FAD binding fold domain-containing protein</fullName>
    </recommendedName>
</protein>
<dbReference type="Proteomes" id="UP000266340">
    <property type="component" value="Unassembled WGS sequence"/>
</dbReference>
<dbReference type="AlphaFoldDB" id="A0A398CXK0"/>
<dbReference type="InterPro" id="IPR035985">
    <property type="entry name" value="Ubiquitin-activating_enz"/>
</dbReference>
<evidence type="ECO:0000313" key="3">
    <source>
        <dbReference type="EMBL" id="RIE03951.1"/>
    </source>
</evidence>
<sequence>MSLDLRRRRRGIGDVRDFSARRGGPCFHCLFPQPPAGGSLDTCETAGVLAPIVDTIASLQAMEAIKLLTGNEQALHGSLVQIDMWLNGWNSLSLAGARRPQCPVCSAHQYARLSGEHDEPLTASLCGRNTVQVVPHDGSTAGLTHGRTPEPGAVSARWS</sequence>
<dbReference type="EMBL" id="QXJM01000029">
    <property type="protein sequence ID" value="RIE03951.1"/>
    <property type="molecule type" value="Genomic_DNA"/>
</dbReference>
<evidence type="ECO:0000259" key="2">
    <source>
        <dbReference type="Pfam" id="PF00899"/>
    </source>
</evidence>
<gene>
    <name evidence="3" type="ORF">D3H35_08295</name>
</gene>
<dbReference type="InterPro" id="IPR000594">
    <property type="entry name" value="ThiF_NAD_FAD-bd"/>
</dbReference>